<reference evidence="12 13" key="1">
    <citation type="submission" date="2020-07" db="EMBL/GenBank/DDBJ databases">
        <title>Stappia sp., F7233, whole genome shotgun sequencing project.</title>
        <authorList>
            <person name="Jiang S."/>
            <person name="Liu Z.W."/>
            <person name="Du Z.J."/>
        </authorList>
    </citation>
    <scope>NUCLEOTIDE SEQUENCE [LARGE SCALE GENOMIC DNA]</scope>
    <source>
        <strain evidence="12 13">F7233</strain>
    </source>
</reference>
<dbReference type="HAMAP" id="MF_00218">
    <property type="entry name" value="URO_D"/>
    <property type="match status" value="1"/>
</dbReference>
<keyword evidence="4 7" id="KW-0210">Decarboxylase</keyword>
<dbReference type="SUPFAM" id="SSF51726">
    <property type="entry name" value="UROD/MetE-like"/>
    <property type="match status" value="1"/>
</dbReference>
<feature type="binding site" evidence="7">
    <location>
        <position position="322"/>
    </location>
    <ligand>
        <name>substrate</name>
    </ligand>
</feature>
<dbReference type="AlphaFoldDB" id="A0A839AGC2"/>
<dbReference type="EMBL" id="JACFXV010000064">
    <property type="protein sequence ID" value="MBA5778910.1"/>
    <property type="molecule type" value="Genomic_DNA"/>
</dbReference>
<protein>
    <recommendedName>
        <fullName evidence="3 7">Uroporphyrinogen decarboxylase</fullName>
        <shortName evidence="7">UPD</shortName>
        <shortName evidence="7">URO-D</shortName>
        <ecNumber evidence="3 7">4.1.1.37</ecNumber>
    </recommendedName>
</protein>
<feature type="binding site" evidence="7">
    <location>
        <position position="77"/>
    </location>
    <ligand>
        <name>substrate</name>
    </ligand>
</feature>
<evidence type="ECO:0000256" key="5">
    <source>
        <dbReference type="ARBA" id="ARBA00023239"/>
    </source>
</evidence>
<evidence type="ECO:0000256" key="8">
    <source>
        <dbReference type="RuleBase" id="RU000554"/>
    </source>
</evidence>
<accession>A0A839AGC2</accession>
<dbReference type="GO" id="GO:0004853">
    <property type="term" value="F:uroporphyrinogen decarboxylase activity"/>
    <property type="evidence" value="ECO:0007669"/>
    <property type="project" value="UniProtKB-UniRule"/>
</dbReference>
<dbReference type="GO" id="GO:0005829">
    <property type="term" value="C:cytosol"/>
    <property type="evidence" value="ECO:0007669"/>
    <property type="project" value="TreeGrafter"/>
</dbReference>
<dbReference type="PANTHER" id="PTHR21091">
    <property type="entry name" value="METHYLTETRAHYDROFOLATE:HOMOCYSTEINE METHYLTRANSFERASE RELATED"/>
    <property type="match status" value="1"/>
</dbReference>
<dbReference type="NCBIfam" id="TIGR01464">
    <property type="entry name" value="hemE"/>
    <property type="match status" value="1"/>
</dbReference>
<feature type="binding site" evidence="7">
    <location>
        <position position="152"/>
    </location>
    <ligand>
        <name>substrate</name>
    </ligand>
</feature>
<dbReference type="Pfam" id="PF01208">
    <property type="entry name" value="URO-D"/>
    <property type="match status" value="1"/>
</dbReference>
<comment type="caution">
    <text evidence="7">Lacks conserved residue(s) required for the propagation of feature annotation.</text>
</comment>
<dbReference type="InterPro" id="IPR006361">
    <property type="entry name" value="Uroporphyrinogen_deCO2ase_HemE"/>
</dbReference>
<dbReference type="CDD" id="cd00717">
    <property type="entry name" value="URO-D"/>
    <property type="match status" value="1"/>
</dbReference>
<name>A0A839AGC2_9HYPH</name>
<dbReference type="EC" id="4.1.1.37" evidence="3 7"/>
<evidence type="ECO:0000256" key="7">
    <source>
        <dbReference type="HAMAP-Rule" id="MF_00218"/>
    </source>
</evidence>
<comment type="subcellular location">
    <subcellularLocation>
        <location evidence="7">Cytoplasm</location>
    </subcellularLocation>
</comment>
<feature type="binding site" evidence="7">
    <location>
        <position position="207"/>
    </location>
    <ligand>
        <name>substrate</name>
    </ligand>
</feature>
<organism evidence="12 13">
    <name type="scientific">Stappia albiluteola</name>
    <dbReference type="NCBI Taxonomy" id="2758565"/>
    <lineage>
        <taxon>Bacteria</taxon>
        <taxon>Pseudomonadati</taxon>
        <taxon>Pseudomonadota</taxon>
        <taxon>Alphaproteobacteria</taxon>
        <taxon>Hyphomicrobiales</taxon>
        <taxon>Stappiaceae</taxon>
        <taxon>Stappia</taxon>
    </lineage>
</organism>
<dbReference type="PROSITE" id="PS00906">
    <property type="entry name" value="UROD_1"/>
    <property type="match status" value="1"/>
</dbReference>
<comment type="similarity">
    <text evidence="2 7 9">Belongs to the uroporphyrinogen decarboxylase family.</text>
</comment>
<dbReference type="UniPathway" id="UPA00251">
    <property type="reaction ID" value="UER00321"/>
</dbReference>
<keyword evidence="6 7" id="KW-0627">Porphyrin biosynthesis</keyword>
<dbReference type="GO" id="GO:0019353">
    <property type="term" value="P:protoporphyrinogen IX biosynthetic process from glutamate"/>
    <property type="evidence" value="ECO:0007669"/>
    <property type="project" value="TreeGrafter"/>
</dbReference>
<feature type="binding site" evidence="7">
    <location>
        <begin position="27"/>
        <end position="31"/>
    </location>
    <ligand>
        <name>substrate</name>
    </ligand>
</feature>
<dbReference type="InterPro" id="IPR038071">
    <property type="entry name" value="UROD/MetE-like_sf"/>
</dbReference>
<keyword evidence="5 7" id="KW-0456">Lyase</keyword>
<keyword evidence="13" id="KW-1185">Reference proteome</keyword>
<evidence type="ECO:0000256" key="2">
    <source>
        <dbReference type="ARBA" id="ARBA00009935"/>
    </source>
</evidence>
<dbReference type="PROSITE" id="PS00907">
    <property type="entry name" value="UROD_2"/>
    <property type="match status" value="1"/>
</dbReference>
<sequence length="344" mass="37943">MSATQTRSITRVLNGERLWPPPIWMMRQAGRYLPEYRATRALKPDFLQFCYETELAVEVTLQPIRRYGFDAAILFSDIFVVPDALGYPVRFEEGRGPVLEPLTHDLVAKLDQARTKEHLAPVIETLRRLRQELPQETSLLGFCGAPWTVACYSVAGHTTPDQVAARVGAYRDPELMQAFIDALVTASIDYLCRQLDAGAEAVQIFDTWAGVLDEEGFRRWSIEPTARIVAGVKARVPDAKVIGFPKNSAARLKDYIAGTGVDAVGLDWTVPVGLAREIQKIVPVQGNLDPMRLVAGGAALDEGVDQVLDALGDGPLIFNLGHGVTPEVDPENVKRMIDRVRARA</sequence>
<evidence type="ECO:0000313" key="12">
    <source>
        <dbReference type="EMBL" id="MBA5778910.1"/>
    </source>
</evidence>
<feature type="domain" description="Uroporphyrinogen decarboxylase (URO-D)" evidence="10">
    <location>
        <begin position="22"/>
        <end position="31"/>
    </location>
</feature>
<evidence type="ECO:0000256" key="9">
    <source>
        <dbReference type="RuleBase" id="RU004169"/>
    </source>
</evidence>
<evidence type="ECO:0000256" key="6">
    <source>
        <dbReference type="ARBA" id="ARBA00023244"/>
    </source>
</evidence>
<keyword evidence="7" id="KW-0963">Cytoplasm</keyword>
<comment type="subunit">
    <text evidence="7">Homodimer.</text>
</comment>
<feature type="domain" description="Uroporphyrinogen decarboxylase (URO-D)" evidence="11">
    <location>
        <begin position="140"/>
        <end position="156"/>
    </location>
</feature>
<gene>
    <name evidence="7" type="primary">hemE</name>
    <name evidence="12" type="ORF">H2509_17420</name>
</gene>
<comment type="function">
    <text evidence="7">Catalyzes the decarboxylation of four acetate groups of uroporphyrinogen-III to yield coproporphyrinogen-III.</text>
</comment>
<comment type="catalytic activity">
    <reaction evidence="7 8">
        <text>uroporphyrinogen III + 4 H(+) = coproporphyrinogen III + 4 CO2</text>
        <dbReference type="Rhea" id="RHEA:19865"/>
        <dbReference type="ChEBI" id="CHEBI:15378"/>
        <dbReference type="ChEBI" id="CHEBI:16526"/>
        <dbReference type="ChEBI" id="CHEBI:57308"/>
        <dbReference type="ChEBI" id="CHEBI:57309"/>
        <dbReference type="EC" id="4.1.1.37"/>
    </reaction>
</comment>
<evidence type="ECO:0000259" key="11">
    <source>
        <dbReference type="PROSITE" id="PS00907"/>
    </source>
</evidence>
<comment type="caution">
    <text evidence="12">The sequence shown here is derived from an EMBL/GenBank/DDBJ whole genome shotgun (WGS) entry which is preliminary data.</text>
</comment>
<comment type="pathway">
    <text evidence="1 7 8">Porphyrin-containing compound metabolism; protoporphyrin-IX biosynthesis; coproporphyrinogen-III from 5-aminolevulinate: step 4/4.</text>
</comment>
<dbReference type="Proteomes" id="UP000541109">
    <property type="component" value="Unassembled WGS sequence"/>
</dbReference>
<dbReference type="RefSeq" id="WP_182167674.1">
    <property type="nucleotide sequence ID" value="NZ_JACFXV010000064.1"/>
</dbReference>
<proteinExistence type="inferred from homology"/>
<evidence type="ECO:0000256" key="4">
    <source>
        <dbReference type="ARBA" id="ARBA00022793"/>
    </source>
</evidence>
<dbReference type="PANTHER" id="PTHR21091:SF169">
    <property type="entry name" value="UROPORPHYRINOGEN DECARBOXYLASE"/>
    <property type="match status" value="1"/>
</dbReference>
<feature type="site" description="Transition state stabilizer" evidence="7">
    <location>
        <position position="77"/>
    </location>
</feature>
<evidence type="ECO:0000256" key="3">
    <source>
        <dbReference type="ARBA" id="ARBA00012288"/>
    </source>
</evidence>
<evidence type="ECO:0000256" key="1">
    <source>
        <dbReference type="ARBA" id="ARBA00004804"/>
    </source>
</evidence>
<dbReference type="InterPro" id="IPR000257">
    <property type="entry name" value="Uroporphyrinogen_deCOase"/>
</dbReference>
<evidence type="ECO:0000313" key="13">
    <source>
        <dbReference type="Proteomes" id="UP000541109"/>
    </source>
</evidence>
<evidence type="ECO:0000259" key="10">
    <source>
        <dbReference type="PROSITE" id="PS00906"/>
    </source>
</evidence>
<dbReference type="Gene3D" id="3.20.20.210">
    <property type="match status" value="1"/>
</dbReference>